<comment type="caution">
    <text evidence="2">The sequence shown here is derived from an EMBL/GenBank/DDBJ whole genome shotgun (WGS) entry which is preliminary data.</text>
</comment>
<name>A0AAN8RUF4_9PEZI</name>
<keyword evidence="3" id="KW-1185">Reference proteome</keyword>
<sequence length="274" mass="32259">MSAFARTPPEIWLEVFKLLGPYGVFGIRRVSKQFYNNSFLLPRLYCFQPEIWINIFEYLDYVSLKAIFYATKAFERLLTYKRTPLLTTLLFLEKPPIDWDEYVDVMNSDGEIIMHPIFKGFPLHELISYNWALDHEKRDYGRKIDPWYSNAVRENATSPPLLRLRIVCWTTDVKKVYEKPHLAHSCVVNFDVSDTGGRRILVSDILKAFSKSLCSPAFIYNDDGSMQEVSRWHENITKLRDATYYLDKFVILKPRLFGVDDQTWVELRPLFSSI</sequence>
<organism evidence="2 3">
    <name type="scientific">Arthrobotrys conoides</name>
    <dbReference type="NCBI Taxonomy" id="74498"/>
    <lineage>
        <taxon>Eukaryota</taxon>
        <taxon>Fungi</taxon>
        <taxon>Dikarya</taxon>
        <taxon>Ascomycota</taxon>
        <taxon>Pezizomycotina</taxon>
        <taxon>Orbiliomycetes</taxon>
        <taxon>Orbiliales</taxon>
        <taxon>Orbiliaceae</taxon>
        <taxon>Arthrobotrys</taxon>
    </lineage>
</organism>
<evidence type="ECO:0000259" key="1">
    <source>
        <dbReference type="Pfam" id="PF00646"/>
    </source>
</evidence>
<gene>
    <name evidence="2" type="ORF">TWF506_003154</name>
</gene>
<protein>
    <recommendedName>
        <fullName evidence="1">F-box domain-containing protein</fullName>
    </recommendedName>
</protein>
<evidence type="ECO:0000313" key="2">
    <source>
        <dbReference type="EMBL" id="KAK6502575.1"/>
    </source>
</evidence>
<dbReference type="Pfam" id="PF00646">
    <property type="entry name" value="F-box"/>
    <property type="match status" value="1"/>
</dbReference>
<proteinExistence type="predicted"/>
<dbReference type="EMBL" id="JAVHJM010000011">
    <property type="protein sequence ID" value="KAK6502575.1"/>
    <property type="molecule type" value="Genomic_DNA"/>
</dbReference>
<reference evidence="2 3" key="1">
    <citation type="submission" date="2019-10" db="EMBL/GenBank/DDBJ databases">
        <authorList>
            <person name="Palmer J.M."/>
        </authorList>
    </citation>
    <scope>NUCLEOTIDE SEQUENCE [LARGE SCALE GENOMIC DNA]</scope>
    <source>
        <strain evidence="2 3">TWF506</strain>
    </source>
</reference>
<accession>A0AAN8RUF4</accession>
<dbReference type="AlphaFoldDB" id="A0AAN8RUF4"/>
<feature type="domain" description="F-box" evidence="1">
    <location>
        <begin position="8"/>
        <end position="36"/>
    </location>
</feature>
<evidence type="ECO:0000313" key="3">
    <source>
        <dbReference type="Proteomes" id="UP001307849"/>
    </source>
</evidence>
<dbReference type="Proteomes" id="UP001307849">
    <property type="component" value="Unassembled WGS sequence"/>
</dbReference>
<dbReference type="InterPro" id="IPR001810">
    <property type="entry name" value="F-box_dom"/>
</dbReference>